<reference evidence="1" key="1">
    <citation type="journal article" date="2015" name="Nature">
        <title>Complex archaea that bridge the gap between prokaryotes and eukaryotes.</title>
        <authorList>
            <person name="Spang A."/>
            <person name="Saw J.H."/>
            <person name="Jorgensen S.L."/>
            <person name="Zaremba-Niedzwiedzka K."/>
            <person name="Martijn J."/>
            <person name="Lind A.E."/>
            <person name="van Eijk R."/>
            <person name="Schleper C."/>
            <person name="Guy L."/>
            <person name="Ettema T.J."/>
        </authorList>
    </citation>
    <scope>NUCLEOTIDE SEQUENCE</scope>
</reference>
<evidence type="ECO:0000313" key="1">
    <source>
        <dbReference type="EMBL" id="KKM91434.1"/>
    </source>
</evidence>
<name>A0A0F9L946_9ZZZZ</name>
<dbReference type="EMBL" id="LAZR01006533">
    <property type="protein sequence ID" value="KKM91434.1"/>
    <property type="molecule type" value="Genomic_DNA"/>
</dbReference>
<dbReference type="AlphaFoldDB" id="A0A0F9L946"/>
<accession>A0A0F9L946</accession>
<proteinExistence type="predicted"/>
<sequence>MKSRNIFVTTTDFINAADLTREDFRKGIKTIHPLCEKLTVNNHKAIIYSLIERIQEKLDLPDAFGNISRGFFNRFSPLLNNTKPEITAGVVCILSLLKLKIQSVSILTICKTLGFQVSAAFYQVKNNILKRAGIPEESYLNKNTSAPDPGLPPWLLCPVINTFPEPSTATPRPISVANPPHVFSH</sequence>
<organism evidence="1">
    <name type="scientific">marine sediment metagenome</name>
    <dbReference type="NCBI Taxonomy" id="412755"/>
    <lineage>
        <taxon>unclassified sequences</taxon>
        <taxon>metagenomes</taxon>
        <taxon>ecological metagenomes</taxon>
    </lineage>
</organism>
<protein>
    <submittedName>
        <fullName evidence="1">Uncharacterized protein</fullName>
    </submittedName>
</protein>
<comment type="caution">
    <text evidence="1">The sequence shown here is derived from an EMBL/GenBank/DDBJ whole genome shotgun (WGS) entry which is preliminary data.</text>
</comment>
<gene>
    <name evidence="1" type="ORF">LCGC14_1228590</name>
</gene>